<accession>A0A9W6TW23</accession>
<dbReference type="InterPro" id="IPR000477">
    <property type="entry name" value="RT_dom"/>
</dbReference>
<keyword evidence="4" id="KW-0255">Endonuclease</keyword>
<dbReference type="InterPro" id="IPR043502">
    <property type="entry name" value="DNA/RNA_pol_sf"/>
</dbReference>
<dbReference type="OrthoDB" id="2273864at2759"/>
<feature type="region of interest" description="Disordered" evidence="6">
    <location>
        <begin position="1436"/>
        <end position="1470"/>
    </location>
</feature>
<evidence type="ECO:0000256" key="5">
    <source>
        <dbReference type="ARBA" id="ARBA00023268"/>
    </source>
</evidence>
<dbReference type="Gene3D" id="2.40.70.10">
    <property type="entry name" value="Acid Proteases"/>
    <property type="match status" value="1"/>
</dbReference>
<evidence type="ECO:0000259" key="8">
    <source>
        <dbReference type="PROSITE" id="PS50994"/>
    </source>
</evidence>
<gene>
    <name evidence="9" type="ORF">Pfra01_000270200</name>
</gene>
<dbReference type="PANTHER" id="PTHR37984">
    <property type="entry name" value="PROTEIN CBG26694"/>
    <property type="match status" value="1"/>
</dbReference>
<dbReference type="GO" id="GO:0015074">
    <property type="term" value="P:DNA integration"/>
    <property type="evidence" value="ECO:0007669"/>
    <property type="project" value="InterPro"/>
</dbReference>
<evidence type="ECO:0000259" key="7">
    <source>
        <dbReference type="PROSITE" id="PS50878"/>
    </source>
</evidence>
<sequence>MAPVAVPTKEPTADYRRLFTGEELAAYEENQWTATDPETEEYDKELEDRLYPLNEELSAILNIPMDVLARTKDATLNEMGSPEYWLKWYQNTLASSQEAKRANRDFSNTVGNGDSVSARMSLEVPTAHDTERKNAHVNSVAGSSEGEVLSEPCELEETTVICTISVGLDSPDQSLSTERDTTVVFPLLWRGVARRAAYELMCEEENAFGPESKYDRPCVGEEVIFEEKRAAEVLAEVGGAVPANIRDFVYGLMETYYYENAPEVRAKFRRRGRSNCGVKHQFTPALACEDCSLLFQEYEGVREFRPGLRTWDPGIESAEETANSPKVSFSNKRYLCSLESTESIEATSVGYIDCLPSELLMDTGAFASLVDKKVLKRLGLSNIPLRPYSRKLKSASGNDMKISGEIDLPLRLGSVEETVPFFVASSLHVDAILGMDVLATFRAVINAEEQTLTLKETREMFRLGVMPVSEPCRVRMVAPLTLELGHQVLVAGYLDGDMTSGSAVLVEGVCSEHPKLRVQDQSVPFRTGELLWNSSRLSHLNGLSSRVPGNDSGGDLDVSAVIGSVRNTDADAGLMPGRKTVTGNADYDEMEVDFAGSKLNEEQRVLLRKELEAFQDLFVETSKKPSRTDLLKFSINTGPNAPVKQRPYRVSQAEGAVMEAEIQQYLELGIIRPSSSPWASPVLMIRKPEGGIRFCIDYRRLNALTVKHIYLMPLIDDIQDVLGNARLFSTMDIASGYWNVPMAAESIEKTAFTCKYGLYEWLVMPFGLCNAVPAFERLMETVLVDPKWKTCLVYIDDCVVFSSDFPTHLIRLRQVLALFRAAGFKLKMKKCHWGRSQVTFLGHIVTPSGILPNPEKVKAVMNVQRPFGLHTLRAFLGLTSYFRRYIPGYAALSASLERLKQKEADFLWDSDCECAFKQLKSVWTRPPILVYPDFSKRFKLYVDSSRIAVGACLMQTVDGKERAVAYATLTWVFSPENRTSNAKLARWAMELSQLNFKVYHKPGASLGHVDGLSRLPSASGCAITIDDLLNADKAQDGSVPMISGGIEQPTVPGSEPAYPAPGESPASVGESPTPVLPTEQMTNPENILIAAHALAGEPSALTEASEEGAEEFEEEGPDDEMERSFTSVDEFGLNQEKFVEEQKASPWIGAMRAFIEDGALALDPQLRTKVLRTAPNYDMKNGILMRRVHLRATAGPAVTITDPVIPLPFIETVLHYLHRDTFSAHVGNTEDDSPVQAPRLLTRLGKGWNKYIRVFTDYFIRWVEASPVLCLDSVTFIDTMINGVISRHGVLERLLSDRGSNFTSELAKSFYETLGIKKLFGAAYHPQRQGLVERFNGTLLGMLKMYVNETQTDWDLLLPRLLFAHRTSFHEALETPHSSVYTGETLLCRSMRSVERQLIKAQDRHQKRLSDQTGVKFEEGDAVWVFSISEPNEVRRRQGSLPSRGTGPIDRPFTDEVHDGVSNREVGEDGPLLEDDLPPLSFAEDQLFGGGELVVMGVDIAVVDILARRVEKRELQYLVLTANYTTAWVVCSKLEPYYKKLVDAFEDSRRETESLPSLRRSTRLADANAVVDDEDFLF</sequence>
<dbReference type="InterPro" id="IPR043128">
    <property type="entry name" value="Rev_trsase/Diguanyl_cyclase"/>
</dbReference>
<dbReference type="InterPro" id="IPR041577">
    <property type="entry name" value="RT_RNaseH_2"/>
</dbReference>
<dbReference type="CDD" id="cd01647">
    <property type="entry name" value="RT_LTR"/>
    <property type="match status" value="1"/>
</dbReference>
<dbReference type="InterPro" id="IPR012337">
    <property type="entry name" value="RNaseH-like_sf"/>
</dbReference>
<keyword evidence="3" id="KW-0540">Nuclease</keyword>
<proteinExistence type="predicted"/>
<dbReference type="Gene3D" id="3.30.420.10">
    <property type="entry name" value="Ribonuclease H-like superfamily/Ribonuclease H"/>
    <property type="match status" value="1"/>
</dbReference>
<feature type="compositionally biased region" description="Acidic residues" evidence="6">
    <location>
        <begin position="1104"/>
        <end position="1121"/>
    </location>
</feature>
<name>A0A9W6TW23_9STRA</name>
<dbReference type="Gene3D" id="3.10.10.10">
    <property type="entry name" value="HIV Type 1 Reverse Transcriptase, subunit A, domain 1"/>
    <property type="match status" value="1"/>
</dbReference>
<dbReference type="Pfam" id="PF17919">
    <property type="entry name" value="RT_RNaseH_2"/>
    <property type="match status" value="1"/>
</dbReference>
<organism evidence="9 10">
    <name type="scientific">Phytophthora fragariaefolia</name>
    <dbReference type="NCBI Taxonomy" id="1490495"/>
    <lineage>
        <taxon>Eukaryota</taxon>
        <taxon>Sar</taxon>
        <taxon>Stramenopiles</taxon>
        <taxon>Oomycota</taxon>
        <taxon>Peronosporomycetes</taxon>
        <taxon>Peronosporales</taxon>
        <taxon>Peronosporaceae</taxon>
        <taxon>Phytophthora</taxon>
    </lineage>
</organism>
<evidence type="ECO:0000256" key="6">
    <source>
        <dbReference type="SAM" id="MobiDB-lite"/>
    </source>
</evidence>
<dbReference type="FunFam" id="3.30.70.270:FF:000020">
    <property type="entry name" value="Transposon Tf2-6 polyprotein-like Protein"/>
    <property type="match status" value="1"/>
</dbReference>
<keyword evidence="10" id="KW-1185">Reference proteome</keyword>
<dbReference type="InterPro" id="IPR036397">
    <property type="entry name" value="RNaseH_sf"/>
</dbReference>
<reference evidence="9" key="1">
    <citation type="submission" date="2023-04" db="EMBL/GenBank/DDBJ databases">
        <title>Phytophthora fragariaefolia NBRC 109709.</title>
        <authorList>
            <person name="Ichikawa N."/>
            <person name="Sato H."/>
            <person name="Tonouchi N."/>
        </authorList>
    </citation>
    <scope>NUCLEOTIDE SEQUENCE</scope>
    <source>
        <strain evidence="9">NBRC 109709</strain>
    </source>
</reference>
<dbReference type="InterPro" id="IPR021109">
    <property type="entry name" value="Peptidase_aspartic_dom_sf"/>
</dbReference>
<feature type="region of interest" description="Disordered" evidence="6">
    <location>
        <begin position="127"/>
        <end position="149"/>
    </location>
</feature>
<evidence type="ECO:0000256" key="1">
    <source>
        <dbReference type="ARBA" id="ARBA00022679"/>
    </source>
</evidence>
<dbReference type="GO" id="GO:0003676">
    <property type="term" value="F:nucleic acid binding"/>
    <property type="evidence" value="ECO:0007669"/>
    <property type="project" value="InterPro"/>
</dbReference>
<dbReference type="PANTHER" id="PTHR37984:SF5">
    <property type="entry name" value="PROTEIN NYNRIN-LIKE"/>
    <property type="match status" value="1"/>
</dbReference>
<dbReference type="InterPro" id="IPR050951">
    <property type="entry name" value="Retrovirus_Pol_polyprotein"/>
</dbReference>
<protein>
    <submittedName>
        <fullName evidence="9">Unnamed protein product</fullName>
    </submittedName>
</protein>
<keyword evidence="4" id="KW-0378">Hydrolase</keyword>
<dbReference type="SUPFAM" id="SSF53098">
    <property type="entry name" value="Ribonuclease H-like"/>
    <property type="match status" value="1"/>
</dbReference>
<feature type="region of interest" description="Disordered" evidence="6">
    <location>
        <begin position="1099"/>
        <end position="1121"/>
    </location>
</feature>
<evidence type="ECO:0000256" key="3">
    <source>
        <dbReference type="ARBA" id="ARBA00022722"/>
    </source>
</evidence>
<dbReference type="SUPFAM" id="SSF50630">
    <property type="entry name" value="Acid proteases"/>
    <property type="match status" value="1"/>
</dbReference>
<dbReference type="SUPFAM" id="SSF56672">
    <property type="entry name" value="DNA/RNA polymerases"/>
    <property type="match status" value="1"/>
</dbReference>
<dbReference type="Gene3D" id="3.30.70.270">
    <property type="match status" value="2"/>
</dbReference>
<feature type="region of interest" description="Disordered" evidence="6">
    <location>
        <begin position="1039"/>
        <end position="1075"/>
    </location>
</feature>
<evidence type="ECO:0000313" key="10">
    <source>
        <dbReference type="Proteomes" id="UP001165121"/>
    </source>
</evidence>
<evidence type="ECO:0000313" key="9">
    <source>
        <dbReference type="EMBL" id="GMF21075.1"/>
    </source>
</evidence>
<evidence type="ECO:0000256" key="2">
    <source>
        <dbReference type="ARBA" id="ARBA00022695"/>
    </source>
</evidence>
<dbReference type="CDD" id="cd00303">
    <property type="entry name" value="retropepsin_like"/>
    <property type="match status" value="1"/>
</dbReference>
<dbReference type="EMBL" id="BSXT01000215">
    <property type="protein sequence ID" value="GMF21075.1"/>
    <property type="molecule type" value="Genomic_DNA"/>
</dbReference>
<dbReference type="PROSITE" id="PS50994">
    <property type="entry name" value="INTEGRASE"/>
    <property type="match status" value="1"/>
</dbReference>
<keyword evidence="2" id="KW-0548">Nucleotidyltransferase</keyword>
<keyword evidence="5" id="KW-0511">Multifunctional enzyme</keyword>
<feature type="domain" description="Integrase catalytic" evidence="8">
    <location>
        <begin position="1230"/>
        <end position="1384"/>
    </location>
</feature>
<evidence type="ECO:0000256" key="4">
    <source>
        <dbReference type="ARBA" id="ARBA00022759"/>
    </source>
</evidence>
<feature type="compositionally biased region" description="Basic and acidic residues" evidence="6">
    <location>
        <begin position="1452"/>
        <end position="1467"/>
    </location>
</feature>
<comment type="caution">
    <text evidence="9">The sequence shown here is derived from an EMBL/GenBank/DDBJ whole genome shotgun (WGS) entry which is preliminary data.</text>
</comment>
<dbReference type="Proteomes" id="UP001165121">
    <property type="component" value="Unassembled WGS sequence"/>
</dbReference>
<feature type="domain" description="Reverse transcriptase" evidence="7">
    <location>
        <begin position="666"/>
        <end position="845"/>
    </location>
</feature>
<dbReference type="PROSITE" id="PS50878">
    <property type="entry name" value="RT_POL"/>
    <property type="match status" value="1"/>
</dbReference>
<keyword evidence="1" id="KW-0808">Transferase</keyword>
<dbReference type="GO" id="GO:0016779">
    <property type="term" value="F:nucleotidyltransferase activity"/>
    <property type="evidence" value="ECO:0007669"/>
    <property type="project" value="UniProtKB-KW"/>
</dbReference>
<dbReference type="InterPro" id="IPR001584">
    <property type="entry name" value="Integrase_cat-core"/>
</dbReference>
<dbReference type="Pfam" id="PF00078">
    <property type="entry name" value="RVT_1"/>
    <property type="match status" value="1"/>
</dbReference>
<dbReference type="GO" id="GO:0004519">
    <property type="term" value="F:endonuclease activity"/>
    <property type="evidence" value="ECO:0007669"/>
    <property type="project" value="UniProtKB-KW"/>
</dbReference>
<dbReference type="Pfam" id="PF13975">
    <property type="entry name" value="gag-asp_proteas"/>
    <property type="match status" value="1"/>
</dbReference>